<dbReference type="EMBL" id="KK198009">
    <property type="protein sequence ID" value="KCV67278.1"/>
    <property type="molecule type" value="Genomic_DNA"/>
</dbReference>
<organism evidence="2">
    <name type="scientific">Fonticula alba</name>
    <name type="common">Slime mold</name>
    <dbReference type="NCBI Taxonomy" id="691883"/>
    <lineage>
        <taxon>Eukaryota</taxon>
        <taxon>Rotosphaerida</taxon>
        <taxon>Fonticulaceae</taxon>
        <taxon>Fonticula</taxon>
    </lineage>
</organism>
<protein>
    <submittedName>
        <fullName evidence="2">Uncharacterized protein</fullName>
    </submittedName>
</protein>
<feature type="region of interest" description="Disordered" evidence="1">
    <location>
        <begin position="1"/>
        <end position="101"/>
    </location>
</feature>
<dbReference type="Proteomes" id="UP000030693">
    <property type="component" value="Unassembled WGS sequence"/>
</dbReference>
<dbReference type="AlphaFoldDB" id="A0A058Z008"/>
<feature type="compositionally biased region" description="Basic residues" evidence="1">
    <location>
        <begin position="64"/>
        <end position="91"/>
    </location>
</feature>
<accession>A0A058Z008</accession>
<feature type="compositionally biased region" description="Basic and acidic residues" evidence="1">
    <location>
        <begin position="7"/>
        <end position="30"/>
    </location>
</feature>
<sequence length="245" mass="28396">MSSQREPSSREDARPSGRRDVRSPDRGEGRRSRRRSRRSPSPDSDLDSCSSSRSRSRSGDRSRSRSRSRSSRRRDRRRRRRSSSRSRRRRSSSGSDRLPATDPVDLAVRFVENQDMAEGHINATTLDSRVKLDPERDYNALSRTLLPVWMMRDCHPERDARLAGLESLKPFARHTDTRDPHNPDGQLGGIYFYDLPAGHSQALFRVFVDKWNQGQLPLLYYFLSDQGITEARRRRREMRAQAAAQ</sequence>
<gene>
    <name evidence="2" type="ORF">H696_06300</name>
</gene>
<evidence type="ECO:0000313" key="3">
    <source>
        <dbReference type="Proteomes" id="UP000030693"/>
    </source>
</evidence>
<reference evidence="2" key="1">
    <citation type="submission" date="2013-04" db="EMBL/GenBank/DDBJ databases">
        <title>The Genome Sequence of Fonticula alba ATCC 38817.</title>
        <authorList>
            <consortium name="The Broad Institute Genomics Platform"/>
            <person name="Russ C."/>
            <person name="Cuomo C."/>
            <person name="Burger G."/>
            <person name="Gray M.W."/>
            <person name="Holland P.W.H."/>
            <person name="King N."/>
            <person name="Lang F.B.F."/>
            <person name="Roger A.J."/>
            <person name="Ruiz-Trillo I."/>
            <person name="Brown M."/>
            <person name="Walker B."/>
            <person name="Young S."/>
            <person name="Zeng Q."/>
            <person name="Gargeya S."/>
            <person name="Fitzgerald M."/>
            <person name="Haas B."/>
            <person name="Abouelleil A."/>
            <person name="Allen A.W."/>
            <person name="Alvarado L."/>
            <person name="Arachchi H.M."/>
            <person name="Berlin A.M."/>
            <person name="Chapman S.B."/>
            <person name="Gainer-Dewar J."/>
            <person name="Goldberg J."/>
            <person name="Griggs A."/>
            <person name="Gujja S."/>
            <person name="Hansen M."/>
            <person name="Howarth C."/>
            <person name="Imamovic A."/>
            <person name="Ireland A."/>
            <person name="Larimer J."/>
            <person name="McCowan C."/>
            <person name="Murphy C."/>
            <person name="Pearson M."/>
            <person name="Poon T.W."/>
            <person name="Priest M."/>
            <person name="Roberts A."/>
            <person name="Saif S."/>
            <person name="Shea T."/>
            <person name="Sisk P."/>
            <person name="Sykes S."/>
            <person name="Wortman J."/>
            <person name="Nusbaum C."/>
            <person name="Birren B."/>
        </authorList>
    </citation>
    <scope>NUCLEOTIDE SEQUENCE [LARGE SCALE GENOMIC DNA]</scope>
    <source>
        <strain evidence="2">ATCC 38817</strain>
    </source>
</reference>
<proteinExistence type="predicted"/>
<feature type="compositionally biased region" description="Low complexity" evidence="1">
    <location>
        <begin position="39"/>
        <end position="53"/>
    </location>
</feature>
<evidence type="ECO:0000313" key="2">
    <source>
        <dbReference type="EMBL" id="KCV67278.1"/>
    </source>
</evidence>
<name>A0A058Z008_FONAL</name>
<dbReference type="GeneID" id="20531025"/>
<keyword evidence="3" id="KW-1185">Reference proteome</keyword>
<dbReference type="RefSeq" id="XP_009498318.1">
    <property type="nucleotide sequence ID" value="XM_009500043.1"/>
</dbReference>
<evidence type="ECO:0000256" key="1">
    <source>
        <dbReference type="SAM" id="MobiDB-lite"/>
    </source>
</evidence>